<dbReference type="Gene3D" id="3.40.50.300">
    <property type="entry name" value="P-loop containing nucleotide triphosphate hydrolases"/>
    <property type="match status" value="1"/>
</dbReference>
<evidence type="ECO:0000313" key="5">
    <source>
        <dbReference type="Proteomes" id="UP000550729"/>
    </source>
</evidence>
<dbReference type="InterPro" id="IPR027417">
    <property type="entry name" value="P-loop_NTPase"/>
</dbReference>
<dbReference type="PANTHER" id="PTHR43038:SF3">
    <property type="entry name" value="ABC TRANSPORTER G FAMILY MEMBER 20 ISOFORM X1"/>
    <property type="match status" value="1"/>
</dbReference>
<reference evidence="4 5" key="1">
    <citation type="submission" date="2020-04" db="EMBL/GenBank/DDBJ databases">
        <title>Gordonia sp. nov. TBRC 11910.</title>
        <authorList>
            <person name="Suriyachadkun C."/>
        </authorList>
    </citation>
    <scope>NUCLEOTIDE SEQUENCE [LARGE SCALE GENOMIC DNA]</scope>
    <source>
        <strain evidence="4 5">TBRC 11910</strain>
    </source>
</reference>
<dbReference type="GO" id="GO:0005524">
    <property type="term" value="F:ATP binding"/>
    <property type="evidence" value="ECO:0007669"/>
    <property type="project" value="UniProtKB-KW"/>
</dbReference>
<gene>
    <name evidence="4" type="ORF">HH308_05005</name>
</gene>
<dbReference type="Pfam" id="PF00005">
    <property type="entry name" value="ABC_tran"/>
    <property type="match status" value="1"/>
</dbReference>
<dbReference type="SUPFAM" id="SSF52540">
    <property type="entry name" value="P-loop containing nucleoside triphosphate hydrolases"/>
    <property type="match status" value="1"/>
</dbReference>
<dbReference type="AlphaFoldDB" id="A0A848KVU5"/>
<evidence type="ECO:0000259" key="3">
    <source>
        <dbReference type="PROSITE" id="PS50893"/>
    </source>
</evidence>
<evidence type="ECO:0000313" key="4">
    <source>
        <dbReference type="EMBL" id="NMO00573.1"/>
    </source>
</evidence>
<evidence type="ECO:0000256" key="2">
    <source>
        <dbReference type="ARBA" id="ARBA00022840"/>
    </source>
</evidence>
<evidence type="ECO:0000256" key="1">
    <source>
        <dbReference type="ARBA" id="ARBA00022741"/>
    </source>
</evidence>
<name>A0A848KVU5_9ACTN</name>
<dbReference type="EMBL" id="JABBNB010000004">
    <property type="protein sequence ID" value="NMO00573.1"/>
    <property type="molecule type" value="Genomic_DNA"/>
</dbReference>
<dbReference type="RefSeq" id="WP_170193086.1">
    <property type="nucleotide sequence ID" value="NZ_JABBNB010000004.1"/>
</dbReference>
<protein>
    <submittedName>
        <fullName evidence="4">ABC transporter ATP-binding protein</fullName>
    </submittedName>
</protein>
<keyword evidence="5" id="KW-1185">Reference proteome</keyword>
<dbReference type="PROSITE" id="PS50893">
    <property type="entry name" value="ABC_TRANSPORTER_2"/>
    <property type="match status" value="1"/>
</dbReference>
<keyword evidence="1" id="KW-0547">Nucleotide-binding</keyword>
<accession>A0A848KVU5</accession>
<proteinExistence type="predicted"/>
<dbReference type="CDD" id="cd03230">
    <property type="entry name" value="ABC_DR_subfamily_A"/>
    <property type="match status" value="1"/>
</dbReference>
<dbReference type="GO" id="GO:0016887">
    <property type="term" value="F:ATP hydrolysis activity"/>
    <property type="evidence" value="ECO:0007669"/>
    <property type="project" value="InterPro"/>
</dbReference>
<keyword evidence="2 4" id="KW-0067">ATP-binding</keyword>
<dbReference type="Proteomes" id="UP000550729">
    <property type="component" value="Unassembled WGS sequence"/>
</dbReference>
<organism evidence="4 5">
    <name type="scientific">Gordonia asplenii</name>
    <dbReference type="NCBI Taxonomy" id="2725283"/>
    <lineage>
        <taxon>Bacteria</taxon>
        <taxon>Bacillati</taxon>
        <taxon>Actinomycetota</taxon>
        <taxon>Actinomycetes</taxon>
        <taxon>Mycobacteriales</taxon>
        <taxon>Gordoniaceae</taxon>
        <taxon>Gordonia</taxon>
    </lineage>
</organism>
<sequence>MSSPPPAISCDRVTVRRGQTTAVDDLSMTIPQGSITGLLGPSGCGKTTLMRAIVGTQRNAEGTVNVLGYPAGSPILRRHVGYVTQSASVYTDLTVVQNVRYFATLFDAESNVDDALAAVGLTDFADRPTSGLSGGQVNRVSIACALVTQPTLLILDEPTVGLDPVLRADLWARFDALARSGVTLLVSSHVMDEAAHCDNLLLMRGGHLVAQLTPDELRSRTGQSNLEDAFLALIKETAA</sequence>
<dbReference type="InterPro" id="IPR003439">
    <property type="entry name" value="ABC_transporter-like_ATP-bd"/>
</dbReference>
<comment type="caution">
    <text evidence="4">The sequence shown here is derived from an EMBL/GenBank/DDBJ whole genome shotgun (WGS) entry which is preliminary data.</text>
</comment>
<dbReference type="PANTHER" id="PTHR43038">
    <property type="entry name" value="ATP-BINDING CASSETTE, SUB-FAMILY H, MEMBER 1"/>
    <property type="match status" value="1"/>
</dbReference>
<dbReference type="InterPro" id="IPR003593">
    <property type="entry name" value="AAA+_ATPase"/>
</dbReference>
<feature type="domain" description="ABC transporter" evidence="3">
    <location>
        <begin position="8"/>
        <end position="230"/>
    </location>
</feature>
<dbReference type="SMART" id="SM00382">
    <property type="entry name" value="AAA"/>
    <property type="match status" value="1"/>
</dbReference>